<dbReference type="SUPFAM" id="SSF51735">
    <property type="entry name" value="NAD(P)-binding Rossmann-fold domains"/>
    <property type="match status" value="1"/>
</dbReference>
<dbReference type="CDD" id="cd05188">
    <property type="entry name" value="MDR"/>
    <property type="match status" value="1"/>
</dbReference>
<evidence type="ECO:0000259" key="6">
    <source>
        <dbReference type="Pfam" id="PF08240"/>
    </source>
</evidence>
<dbReference type="PANTHER" id="PTHR43350:SF19">
    <property type="entry name" value="D-GULOSIDE 3-DEHYDROGENASE"/>
    <property type="match status" value="1"/>
</dbReference>
<dbReference type="RefSeq" id="WP_161106484.1">
    <property type="nucleotide sequence ID" value="NZ_JBHLYI010000019.1"/>
</dbReference>
<evidence type="ECO:0000256" key="3">
    <source>
        <dbReference type="ARBA" id="ARBA00022723"/>
    </source>
</evidence>
<comment type="similarity">
    <text evidence="2">Belongs to the zinc-containing alcohol dehydrogenase family.</text>
</comment>
<keyword evidence="3" id="KW-0479">Metal-binding</keyword>
<dbReference type="SUPFAM" id="SSF50129">
    <property type="entry name" value="GroES-like"/>
    <property type="match status" value="1"/>
</dbReference>
<dbReference type="InterPro" id="IPR013154">
    <property type="entry name" value="ADH-like_N"/>
</dbReference>
<dbReference type="AlphaFoldDB" id="A0A6I4WKQ0"/>
<keyword evidence="5" id="KW-0560">Oxidoreductase</keyword>
<proteinExistence type="inferred from homology"/>
<comment type="cofactor">
    <cofactor evidence="1">
        <name>Zn(2+)</name>
        <dbReference type="ChEBI" id="CHEBI:29105"/>
    </cofactor>
</comment>
<dbReference type="GO" id="GO:0008270">
    <property type="term" value="F:zinc ion binding"/>
    <property type="evidence" value="ECO:0007669"/>
    <property type="project" value="InterPro"/>
</dbReference>
<dbReference type="InterPro" id="IPR011032">
    <property type="entry name" value="GroES-like_sf"/>
</dbReference>
<dbReference type="InterPro" id="IPR002328">
    <property type="entry name" value="ADH_Zn_CS"/>
</dbReference>
<keyword evidence="8" id="KW-1185">Reference proteome</keyword>
<dbReference type="GO" id="GO:0016491">
    <property type="term" value="F:oxidoreductase activity"/>
    <property type="evidence" value="ECO:0007669"/>
    <property type="project" value="UniProtKB-KW"/>
</dbReference>
<gene>
    <name evidence="7" type="ORF">GQ466_30195</name>
</gene>
<evidence type="ECO:0000256" key="2">
    <source>
        <dbReference type="ARBA" id="ARBA00008072"/>
    </source>
</evidence>
<dbReference type="OrthoDB" id="3987021at2"/>
<evidence type="ECO:0000256" key="1">
    <source>
        <dbReference type="ARBA" id="ARBA00001947"/>
    </source>
</evidence>
<dbReference type="InterPro" id="IPR036291">
    <property type="entry name" value="NAD(P)-bd_dom_sf"/>
</dbReference>
<feature type="domain" description="Alcohol dehydrogenase-like N-terminal" evidence="6">
    <location>
        <begin position="25"/>
        <end position="114"/>
    </location>
</feature>
<keyword evidence="4" id="KW-0862">Zinc</keyword>
<evidence type="ECO:0000313" key="8">
    <source>
        <dbReference type="Proteomes" id="UP000431901"/>
    </source>
</evidence>
<sequence length="363" mass="37226">MSVHRAIVRSGGGVSVVLRPTPSPGPGELTVAPLYAGLCGTDLQMLRGLRDDPAPVIGHEGVGRVAAVGPDVPDAFAPGTLVTVNPTHPRDPGFLLGHNVDGLLQERTLLPASAVAGGMVVPLPESTDVTLGALLEPLAVARYALAELRAFAPRTLLVVGDGVVGHLAVRAARPVLGADVRVVLVHRTETGRVFSRRSPHPADVLLLAGERAPLPGPVAALIVTPRDATVAALEAVLAAAGPDVVVDLVGGLPPGAATPLLPGVDLAAARAANCGGLPSPARVTATARGRLFGHRGVSGGQLRAAAAELARDPARYRDLITHRTGLDGAARVMRRLARTRDRTVDGRRLVKLSVRIAATEGDP</sequence>
<dbReference type="Proteomes" id="UP000431901">
    <property type="component" value="Unassembled WGS sequence"/>
</dbReference>
<name>A0A6I4WKQ0_9ACTN</name>
<protein>
    <submittedName>
        <fullName evidence="7">Alcohol dehydrogenase catalytic domain-containing protein</fullName>
    </submittedName>
</protein>
<dbReference type="PROSITE" id="PS00059">
    <property type="entry name" value="ADH_ZINC"/>
    <property type="match status" value="1"/>
</dbReference>
<evidence type="ECO:0000313" key="7">
    <source>
        <dbReference type="EMBL" id="MXQ68296.1"/>
    </source>
</evidence>
<evidence type="ECO:0000256" key="5">
    <source>
        <dbReference type="ARBA" id="ARBA00023002"/>
    </source>
</evidence>
<dbReference type="Pfam" id="PF08240">
    <property type="entry name" value="ADH_N"/>
    <property type="match status" value="1"/>
</dbReference>
<dbReference type="EMBL" id="WUTW01000012">
    <property type="protein sequence ID" value="MXQ68296.1"/>
    <property type="molecule type" value="Genomic_DNA"/>
</dbReference>
<organism evidence="7 8">
    <name type="scientific">Actinomadura rayongensis</name>
    <dbReference type="NCBI Taxonomy" id="1429076"/>
    <lineage>
        <taxon>Bacteria</taxon>
        <taxon>Bacillati</taxon>
        <taxon>Actinomycetota</taxon>
        <taxon>Actinomycetes</taxon>
        <taxon>Streptosporangiales</taxon>
        <taxon>Thermomonosporaceae</taxon>
        <taxon>Actinomadura</taxon>
    </lineage>
</organism>
<comment type="caution">
    <text evidence="7">The sequence shown here is derived from an EMBL/GenBank/DDBJ whole genome shotgun (WGS) entry which is preliminary data.</text>
</comment>
<dbReference type="PANTHER" id="PTHR43350">
    <property type="entry name" value="NAD-DEPENDENT ALCOHOL DEHYDROGENASE"/>
    <property type="match status" value="1"/>
</dbReference>
<accession>A0A6I4WKQ0</accession>
<dbReference type="Gene3D" id="3.90.180.10">
    <property type="entry name" value="Medium-chain alcohol dehydrogenases, catalytic domain"/>
    <property type="match status" value="1"/>
</dbReference>
<reference evidence="7 8" key="1">
    <citation type="submission" date="2019-12" db="EMBL/GenBank/DDBJ databases">
        <title>Nocardia macrotermitis sp. nov. and Nocardia aurantia sp. nov., isolated from the gut of the fungus growing-termite Macrotermes natalensis.</title>
        <authorList>
            <person name="Christine B."/>
            <person name="Rene B."/>
        </authorList>
    </citation>
    <scope>NUCLEOTIDE SEQUENCE [LARGE SCALE GENOMIC DNA]</scope>
    <source>
        <strain evidence="7 8">DSM 102126</strain>
    </source>
</reference>
<evidence type="ECO:0000256" key="4">
    <source>
        <dbReference type="ARBA" id="ARBA00022833"/>
    </source>
</evidence>